<reference evidence="3 4" key="1">
    <citation type="submission" date="2020-04" db="EMBL/GenBank/DDBJ databases">
        <title>Description of novel Gluconacetobacter.</title>
        <authorList>
            <person name="Sombolestani A."/>
        </authorList>
    </citation>
    <scope>NUCLEOTIDE SEQUENCE [LARGE SCALE GENOMIC DNA]</scope>
    <source>
        <strain evidence="3 4">LMG 27801</strain>
    </source>
</reference>
<accession>A0A7W4IWA5</accession>
<dbReference type="GO" id="GO:0006145">
    <property type="term" value="P:purine nucleobase catabolic process"/>
    <property type="evidence" value="ECO:0007669"/>
    <property type="project" value="TreeGrafter"/>
</dbReference>
<dbReference type="Gene3D" id="2.30.40.10">
    <property type="entry name" value="Urease, subunit C, domain 1"/>
    <property type="match status" value="1"/>
</dbReference>
<dbReference type="Pfam" id="PF12890">
    <property type="entry name" value="DHOase"/>
    <property type="match status" value="1"/>
</dbReference>
<dbReference type="EMBL" id="JABEQD010000018">
    <property type="protein sequence ID" value="MBB2170178.1"/>
    <property type="molecule type" value="Genomic_DNA"/>
</dbReference>
<evidence type="ECO:0000256" key="1">
    <source>
        <dbReference type="ARBA" id="ARBA00022975"/>
    </source>
</evidence>
<dbReference type="Proteomes" id="UP000559860">
    <property type="component" value="Unassembled WGS sequence"/>
</dbReference>
<keyword evidence="4" id="KW-1185">Reference proteome</keyword>
<proteinExistence type="predicted"/>
<dbReference type="SUPFAM" id="SSF51338">
    <property type="entry name" value="Composite domain of metallo-dependent hydrolases"/>
    <property type="match status" value="1"/>
</dbReference>
<gene>
    <name evidence="3" type="primary">pyrC</name>
    <name evidence="3" type="ORF">HLH36_17830</name>
</gene>
<dbReference type="GO" id="GO:0004038">
    <property type="term" value="F:allantoinase activity"/>
    <property type="evidence" value="ECO:0007669"/>
    <property type="project" value="TreeGrafter"/>
</dbReference>
<keyword evidence="3" id="KW-0378">Hydrolase</keyword>
<sequence>MTASSLSAPPILFENVRLIDPARGLDRPGRLLVQGGVIAGTDLPGAEGVPEGARLVDGAGAILCPGLVDMRVAIGEPGFEYRETVASAARAAAAGGVTTMAVLPNSQPTIDDPALVRHLRARGEETGMVSILPYGALTRGCAGTEMAEIGLLDEAGAVAFTDGTRALADARMMRLALTYARGFDALVVQHPEDPSLARGGCATDGELATRLGLPGIPTAAEAIMIARDLRLAELTRGRLHFAHVSTAEGLELIRAAKARGLRVTCDTAPPYFDLNETAIGDFRTYAKLSPPLRGESDRLAVCAALADGTIDAIASDHAPCDADDKRQPFAVASAGGTGLATLLAVTLARVHGGALPLIDALGLLTHRPAALLGSGAGTLADGAEADLCLFDLDRAWKIKADALPGRARNTPFDGRAVEGRVLGTWKAGRQVYGQDAA</sequence>
<dbReference type="PANTHER" id="PTHR43668">
    <property type="entry name" value="ALLANTOINASE"/>
    <property type="match status" value="1"/>
</dbReference>
<dbReference type="AlphaFoldDB" id="A0A7W4IWA5"/>
<dbReference type="RefSeq" id="WP_182987628.1">
    <property type="nucleotide sequence ID" value="NZ_JABEQD010000018.1"/>
</dbReference>
<dbReference type="CDD" id="cd01317">
    <property type="entry name" value="DHOase_IIa"/>
    <property type="match status" value="1"/>
</dbReference>
<dbReference type="InterPro" id="IPR032466">
    <property type="entry name" value="Metal_Hydrolase"/>
</dbReference>
<dbReference type="PANTHER" id="PTHR43668:SF2">
    <property type="entry name" value="ALLANTOINASE"/>
    <property type="match status" value="1"/>
</dbReference>
<dbReference type="InterPro" id="IPR050138">
    <property type="entry name" value="DHOase/Allantoinase_Hydrolase"/>
</dbReference>
<evidence type="ECO:0000313" key="3">
    <source>
        <dbReference type="EMBL" id="MBB2170178.1"/>
    </source>
</evidence>
<evidence type="ECO:0000259" key="2">
    <source>
        <dbReference type="Pfam" id="PF12890"/>
    </source>
</evidence>
<dbReference type="GO" id="GO:0006221">
    <property type="term" value="P:pyrimidine nucleotide biosynthetic process"/>
    <property type="evidence" value="ECO:0007669"/>
    <property type="project" value="UniProtKB-KW"/>
</dbReference>
<dbReference type="InterPro" id="IPR011059">
    <property type="entry name" value="Metal-dep_hydrolase_composite"/>
</dbReference>
<dbReference type="EC" id="3.5.2.3" evidence="3"/>
<evidence type="ECO:0000313" key="4">
    <source>
        <dbReference type="Proteomes" id="UP000559860"/>
    </source>
</evidence>
<dbReference type="GO" id="GO:0005737">
    <property type="term" value="C:cytoplasm"/>
    <property type="evidence" value="ECO:0007669"/>
    <property type="project" value="TreeGrafter"/>
</dbReference>
<organism evidence="3 4">
    <name type="scientific">Gluconacetobacter aggeris</name>
    <dbReference type="NCBI Taxonomy" id="1286186"/>
    <lineage>
        <taxon>Bacteria</taxon>
        <taxon>Pseudomonadati</taxon>
        <taxon>Pseudomonadota</taxon>
        <taxon>Alphaproteobacteria</taxon>
        <taxon>Acetobacterales</taxon>
        <taxon>Acetobacteraceae</taxon>
        <taxon>Gluconacetobacter</taxon>
    </lineage>
</organism>
<keyword evidence="1" id="KW-0665">Pyrimidine biosynthesis</keyword>
<dbReference type="GO" id="GO:0004151">
    <property type="term" value="F:dihydroorotase activity"/>
    <property type="evidence" value="ECO:0007669"/>
    <property type="project" value="UniProtKB-EC"/>
</dbReference>
<dbReference type="GO" id="GO:0046872">
    <property type="term" value="F:metal ion binding"/>
    <property type="evidence" value="ECO:0007669"/>
    <property type="project" value="InterPro"/>
</dbReference>
<dbReference type="InterPro" id="IPR024403">
    <property type="entry name" value="DHOase_cat"/>
</dbReference>
<dbReference type="Gene3D" id="3.20.20.140">
    <property type="entry name" value="Metal-dependent hydrolases"/>
    <property type="match status" value="1"/>
</dbReference>
<name>A0A7W4IWA5_9PROT</name>
<dbReference type="SUPFAM" id="SSF51556">
    <property type="entry name" value="Metallo-dependent hydrolases"/>
    <property type="match status" value="1"/>
</dbReference>
<feature type="domain" description="Dihydroorotase catalytic" evidence="2">
    <location>
        <begin position="60"/>
        <end position="248"/>
    </location>
</feature>
<protein>
    <submittedName>
        <fullName evidence="3">Dihydroorotase</fullName>
        <ecNumber evidence="3">3.5.2.3</ecNumber>
    </submittedName>
</protein>
<comment type="caution">
    <text evidence="3">The sequence shown here is derived from an EMBL/GenBank/DDBJ whole genome shotgun (WGS) entry which is preliminary data.</text>
</comment>
<dbReference type="NCBIfam" id="TIGR00857">
    <property type="entry name" value="pyrC_multi"/>
    <property type="match status" value="1"/>
</dbReference>
<dbReference type="InterPro" id="IPR004722">
    <property type="entry name" value="DHOase"/>
</dbReference>